<protein>
    <submittedName>
        <fullName evidence="2">Protein TONSOKU</fullName>
    </submittedName>
</protein>
<accession>A0A2Z7CE05</accession>
<dbReference type="Proteomes" id="UP000250235">
    <property type="component" value="Unassembled WGS sequence"/>
</dbReference>
<evidence type="ECO:0000313" key="2">
    <source>
        <dbReference type="EMBL" id="KZV45280.1"/>
    </source>
</evidence>
<feature type="region of interest" description="Disordered" evidence="1">
    <location>
        <begin position="1"/>
        <end position="56"/>
    </location>
</feature>
<feature type="compositionally biased region" description="Basic and acidic residues" evidence="1">
    <location>
        <begin position="30"/>
        <end position="42"/>
    </location>
</feature>
<evidence type="ECO:0000256" key="1">
    <source>
        <dbReference type="SAM" id="MobiDB-lite"/>
    </source>
</evidence>
<dbReference type="AlphaFoldDB" id="A0A2Z7CE05"/>
<sequence>MMRDQRSINEAAAAGRPRVKRRQASPVMLDQRHNDLRRERPTMRPPACIDRDKMHGPRDETCAHVRMVSSAANPHAPSLEPDALPLIPPHAQQSKKSLQYSLPLLVQDSDALVPDPFAYLVLSG</sequence>
<feature type="region of interest" description="Disordered" evidence="1">
    <location>
        <begin position="73"/>
        <end position="93"/>
    </location>
</feature>
<evidence type="ECO:0000313" key="3">
    <source>
        <dbReference type="Proteomes" id="UP000250235"/>
    </source>
</evidence>
<organism evidence="2 3">
    <name type="scientific">Dorcoceras hygrometricum</name>
    <dbReference type="NCBI Taxonomy" id="472368"/>
    <lineage>
        <taxon>Eukaryota</taxon>
        <taxon>Viridiplantae</taxon>
        <taxon>Streptophyta</taxon>
        <taxon>Embryophyta</taxon>
        <taxon>Tracheophyta</taxon>
        <taxon>Spermatophyta</taxon>
        <taxon>Magnoliopsida</taxon>
        <taxon>eudicotyledons</taxon>
        <taxon>Gunneridae</taxon>
        <taxon>Pentapetalae</taxon>
        <taxon>asterids</taxon>
        <taxon>lamiids</taxon>
        <taxon>Lamiales</taxon>
        <taxon>Gesneriaceae</taxon>
        <taxon>Didymocarpoideae</taxon>
        <taxon>Trichosporeae</taxon>
        <taxon>Loxocarpinae</taxon>
        <taxon>Dorcoceras</taxon>
    </lineage>
</organism>
<name>A0A2Z7CE05_9LAMI</name>
<dbReference type="EMBL" id="KQ996404">
    <property type="protein sequence ID" value="KZV45280.1"/>
    <property type="molecule type" value="Genomic_DNA"/>
</dbReference>
<reference evidence="2 3" key="1">
    <citation type="journal article" date="2015" name="Proc. Natl. Acad. Sci. U.S.A.">
        <title>The resurrection genome of Boea hygrometrica: A blueprint for survival of dehydration.</title>
        <authorList>
            <person name="Xiao L."/>
            <person name="Yang G."/>
            <person name="Zhang L."/>
            <person name="Yang X."/>
            <person name="Zhao S."/>
            <person name="Ji Z."/>
            <person name="Zhou Q."/>
            <person name="Hu M."/>
            <person name="Wang Y."/>
            <person name="Chen M."/>
            <person name="Xu Y."/>
            <person name="Jin H."/>
            <person name="Xiao X."/>
            <person name="Hu G."/>
            <person name="Bao F."/>
            <person name="Hu Y."/>
            <person name="Wan P."/>
            <person name="Li L."/>
            <person name="Deng X."/>
            <person name="Kuang T."/>
            <person name="Xiang C."/>
            <person name="Zhu J.K."/>
            <person name="Oliver M.J."/>
            <person name="He Y."/>
        </authorList>
    </citation>
    <scope>NUCLEOTIDE SEQUENCE [LARGE SCALE GENOMIC DNA]</scope>
    <source>
        <strain evidence="3">cv. XS01</strain>
    </source>
</reference>
<proteinExistence type="predicted"/>
<gene>
    <name evidence="2" type="ORF">F511_06798</name>
</gene>
<keyword evidence="3" id="KW-1185">Reference proteome</keyword>